<dbReference type="HOGENOM" id="CLU_007735_0_0_1"/>
<evidence type="ECO:0000256" key="2">
    <source>
        <dbReference type="ARBA" id="ARBA00022490"/>
    </source>
</evidence>
<evidence type="ECO:0000256" key="4">
    <source>
        <dbReference type="SAM" id="MobiDB-lite"/>
    </source>
</evidence>
<keyword evidence="8" id="KW-1185">Reference proteome</keyword>
<feature type="region of interest" description="Disordered" evidence="4">
    <location>
        <begin position="480"/>
        <end position="655"/>
    </location>
</feature>
<dbReference type="GO" id="GO:0008017">
    <property type="term" value="F:microtubule binding"/>
    <property type="evidence" value="ECO:0007669"/>
    <property type="project" value="InterPro"/>
</dbReference>
<feature type="compositionally biased region" description="Basic and acidic residues" evidence="4">
    <location>
        <begin position="173"/>
        <end position="183"/>
    </location>
</feature>
<dbReference type="Proteomes" id="UP000007148">
    <property type="component" value="Unassembled WGS sequence"/>
</dbReference>
<dbReference type="InParanoid" id="G4TNT3"/>
<feature type="compositionally biased region" description="Low complexity" evidence="4">
    <location>
        <begin position="563"/>
        <end position="578"/>
    </location>
</feature>
<feature type="domain" description="Cep57 centrosome microtubule-binding" evidence="5">
    <location>
        <begin position="740"/>
        <end position="813"/>
    </location>
</feature>
<feature type="compositionally biased region" description="Basic and acidic residues" evidence="4">
    <location>
        <begin position="548"/>
        <end position="561"/>
    </location>
</feature>
<feature type="coiled-coil region" evidence="3">
    <location>
        <begin position="369"/>
        <end position="396"/>
    </location>
</feature>
<feature type="compositionally biased region" description="Basic and acidic residues" evidence="4">
    <location>
        <begin position="638"/>
        <end position="647"/>
    </location>
</feature>
<dbReference type="AlphaFoldDB" id="G4TNT3"/>
<feature type="region of interest" description="Disordered" evidence="4">
    <location>
        <begin position="674"/>
        <end position="716"/>
    </location>
</feature>
<evidence type="ECO:0000256" key="3">
    <source>
        <dbReference type="SAM" id="Coils"/>
    </source>
</evidence>
<dbReference type="GO" id="GO:0005737">
    <property type="term" value="C:cytoplasm"/>
    <property type="evidence" value="ECO:0007669"/>
    <property type="project" value="UniProtKB-SubCell"/>
</dbReference>
<evidence type="ECO:0000313" key="7">
    <source>
        <dbReference type="EMBL" id="CCA72976.1"/>
    </source>
</evidence>
<dbReference type="InterPro" id="IPR025925">
    <property type="entry name" value="PPC89_CLD"/>
</dbReference>
<evidence type="ECO:0000313" key="8">
    <source>
        <dbReference type="Proteomes" id="UP000007148"/>
    </source>
</evidence>
<evidence type="ECO:0000256" key="1">
    <source>
        <dbReference type="ARBA" id="ARBA00004496"/>
    </source>
</evidence>
<keyword evidence="2" id="KW-0963">Cytoplasm</keyword>
<feature type="compositionally biased region" description="Low complexity" evidence="4">
    <location>
        <begin position="821"/>
        <end position="832"/>
    </location>
</feature>
<evidence type="ECO:0000259" key="5">
    <source>
        <dbReference type="Pfam" id="PF06657"/>
    </source>
</evidence>
<feature type="region of interest" description="Disordered" evidence="4">
    <location>
        <begin position="38"/>
        <end position="183"/>
    </location>
</feature>
<dbReference type="OrthoDB" id="76453at2759"/>
<feature type="compositionally biased region" description="Basic residues" evidence="4">
    <location>
        <begin position="678"/>
        <end position="704"/>
    </location>
</feature>
<protein>
    <recommendedName>
        <fullName evidence="9">Cep57 centrosome microtubule-binding domain-containing protein</fullName>
    </recommendedName>
</protein>
<keyword evidence="3" id="KW-0175">Coiled coil</keyword>
<feature type="region of interest" description="Disordered" evidence="4">
    <location>
        <begin position="819"/>
        <end position="838"/>
    </location>
</feature>
<feature type="compositionally biased region" description="Basic and acidic residues" evidence="4">
    <location>
        <begin position="280"/>
        <end position="289"/>
    </location>
</feature>
<feature type="domain" description="PPC89 centrosome localisation" evidence="6">
    <location>
        <begin position="386"/>
        <end position="451"/>
    </location>
</feature>
<dbReference type="Pfam" id="PF06657">
    <property type="entry name" value="Cep57_MT_bd"/>
    <property type="match status" value="1"/>
</dbReference>
<evidence type="ECO:0000259" key="6">
    <source>
        <dbReference type="Pfam" id="PF14197"/>
    </source>
</evidence>
<name>G4TNT3_SERID</name>
<evidence type="ECO:0008006" key="9">
    <source>
        <dbReference type="Google" id="ProtNLM"/>
    </source>
</evidence>
<accession>G4TNT3</accession>
<dbReference type="OMA" id="EMELEAC"/>
<feature type="region of interest" description="Disordered" evidence="4">
    <location>
        <begin position="260"/>
        <end position="289"/>
    </location>
</feature>
<sequence length="838" mass="94911">MNASTSWTGIPRDDREQERLRLEHQLFSNISFDNVAEDSGHRLGLEPYDEEDEEEDGSRFSIEYPRNPHVHSRDYSVPDHLYPADDADDGETKSSMAHHASAVTFRTGLRGRARDQSHDLSNVEYDPDRPLDALLRGTSNLSILRDSPRTNKEQSSSHSRSEFTKRARGLGKQIDEEKSRRYPVVHDLDEDSVRATVPAPAVAFSKNLAANMAPARVFPAFARVQLPDVTGITSAVATPHKGDASFKRFSSSASKQGVQFRLHSASSSRKDSLSQSTSKRPRDADKNTEALEDLTKRLGLIERENATSRRRVNELEMELEACKEEVAQEKTKLMELTRNGNVYERGARSNSLGSKTITPATVNQGNVSLRESERRYREAVEEKKALEDLVTSLRAHLTRMSEKVSNHHDIINTLRTTREQDAHELRMKCLEIDRLRSDVDTLQEDVVRLREVVEDGLKERKRDEPSLIVIERPQVDVTAEEEESTFDNSLLRRPAPVPRRAERHEVLSAVMEEDEPLSRSATTVRSAEPQPTVPMTASNGNRFVQDAELERVRAEMEERRSMRSMNASSSRSIERSAAGSPPPQLHQQTTFAKRAPRQAQVQNTPPRPLTPDSDSQRPSPRIGSQRPKSMLASSAGDVHGREREGRESPVPMPQIRGERLERLFHAAPAHNERTCGVCHRRKRSSKHHSSSHPHRRHSSARQHHHQEEDVEEEERLLDGDAGECQFVNGDERFIADIARRRGIPPQTVLARVLRELEDDFTHYKAIYVELADEYKAMDAASDMSKRNLLANHLREVIDVLEQKGDQIASLYDLLHFEDKPLPSSSSPKPTSSTRRRLS</sequence>
<comment type="caution">
    <text evidence="7">The sequence shown here is derived from an EMBL/GenBank/DDBJ whole genome shotgun (WGS) entry which is preliminary data.</text>
</comment>
<feature type="compositionally biased region" description="Acidic residues" evidence="4">
    <location>
        <begin position="47"/>
        <end position="56"/>
    </location>
</feature>
<dbReference type="InterPro" id="IPR024957">
    <property type="entry name" value="Cep57_MT-bd_dom"/>
</dbReference>
<gene>
    <name evidence="7" type="ORF">PIIN_06931</name>
</gene>
<dbReference type="Pfam" id="PF14197">
    <property type="entry name" value="Cep57_CLD_2"/>
    <property type="match status" value="1"/>
</dbReference>
<reference evidence="7 8" key="1">
    <citation type="journal article" date="2011" name="PLoS Pathog.">
        <title>Endophytic Life Strategies Decoded by Genome and Transcriptome Analyses of the Mutualistic Root Symbiont Piriformospora indica.</title>
        <authorList>
            <person name="Zuccaro A."/>
            <person name="Lahrmann U."/>
            <person name="Guldener U."/>
            <person name="Langen G."/>
            <person name="Pfiffi S."/>
            <person name="Biedenkopf D."/>
            <person name="Wong P."/>
            <person name="Samans B."/>
            <person name="Grimm C."/>
            <person name="Basiewicz M."/>
            <person name="Murat C."/>
            <person name="Martin F."/>
            <person name="Kogel K.H."/>
        </authorList>
    </citation>
    <scope>NUCLEOTIDE SEQUENCE [LARGE SCALE GENOMIC DNA]</scope>
    <source>
        <strain evidence="7 8">DSM 11827</strain>
    </source>
</reference>
<comment type="subcellular location">
    <subcellularLocation>
        <location evidence="1">Cytoplasm</location>
    </subcellularLocation>
</comment>
<dbReference type="EMBL" id="CAFZ01000194">
    <property type="protein sequence ID" value="CCA72976.1"/>
    <property type="molecule type" value="Genomic_DNA"/>
</dbReference>
<proteinExistence type="predicted"/>
<dbReference type="eggNOG" id="ENOG502S31Z">
    <property type="taxonomic scope" value="Eukaryota"/>
</dbReference>
<feature type="compositionally biased region" description="Polar residues" evidence="4">
    <location>
        <begin position="533"/>
        <end position="542"/>
    </location>
</feature>
<organism evidence="7 8">
    <name type="scientific">Serendipita indica (strain DSM 11827)</name>
    <name type="common">Root endophyte fungus</name>
    <name type="synonym">Piriformospora indica</name>
    <dbReference type="NCBI Taxonomy" id="1109443"/>
    <lineage>
        <taxon>Eukaryota</taxon>
        <taxon>Fungi</taxon>
        <taxon>Dikarya</taxon>
        <taxon>Basidiomycota</taxon>
        <taxon>Agaricomycotina</taxon>
        <taxon>Agaricomycetes</taxon>
        <taxon>Sebacinales</taxon>
        <taxon>Serendipitaceae</taxon>
        <taxon>Serendipita</taxon>
    </lineage>
</organism>